<dbReference type="SUPFAM" id="SSF51445">
    <property type="entry name" value="(Trans)glycosidases"/>
    <property type="match status" value="1"/>
</dbReference>
<organism evidence="2 4">
    <name type="scientific">Didymodactylos carnosus</name>
    <dbReference type="NCBI Taxonomy" id="1234261"/>
    <lineage>
        <taxon>Eukaryota</taxon>
        <taxon>Metazoa</taxon>
        <taxon>Spiralia</taxon>
        <taxon>Gnathifera</taxon>
        <taxon>Rotifera</taxon>
        <taxon>Eurotatoria</taxon>
        <taxon>Bdelloidea</taxon>
        <taxon>Philodinida</taxon>
        <taxon>Philodinidae</taxon>
        <taxon>Didymodactylos</taxon>
    </lineage>
</organism>
<dbReference type="OrthoDB" id="1740265at2759"/>
<dbReference type="GO" id="GO:0005975">
    <property type="term" value="P:carbohydrate metabolic process"/>
    <property type="evidence" value="ECO:0007669"/>
    <property type="project" value="InterPro"/>
</dbReference>
<feature type="domain" description="Glycosyl hydrolase family 13 catalytic" evidence="1">
    <location>
        <begin position="15"/>
        <end position="89"/>
    </location>
</feature>
<protein>
    <recommendedName>
        <fullName evidence="1">Glycosyl hydrolase family 13 catalytic domain-containing protein</fullName>
    </recommendedName>
</protein>
<evidence type="ECO:0000313" key="2">
    <source>
        <dbReference type="EMBL" id="CAF1167797.1"/>
    </source>
</evidence>
<dbReference type="Proteomes" id="UP000681722">
    <property type="component" value="Unassembled WGS sequence"/>
</dbReference>
<keyword evidence="4" id="KW-1185">Reference proteome</keyword>
<dbReference type="EMBL" id="CAJNOQ010007412">
    <property type="protein sequence ID" value="CAF1167797.1"/>
    <property type="molecule type" value="Genomic_DNA"/>
</dbReference>
<dbReference type="Pfam" id="PF00128">
    <property type="entry name" value="Alpha-amylase"/>
    <property type="match status" value="1"/>
</dbReference>
<dbReference type="AlphaFoldDB" id="A0A814U1Y8"/>
<dbReference type="Proteomes" id="UP000663829">
    <property type="component" value="Unassembled WGS sequence"/>
</dbReference>
<accession>A0A814U1Y8</accession>
<sequence length="107" mass="12005">MSSESLYVYEKNSFNFLDTNGDGIGDLNGISQRLDYLRLQFNINTIFLRCLGGYICNNGPRGVEVAPQLGNIETLNQLIKQANQMNIKVEVIIILRTSILALLKILN</sequence>
<proteinExistence type="predicted"/>
<gene>
    <name evidence="2" type="ORF">GPM918_LOCUS22019</name>
    <name evidence="3" type="ORF">SRO942_LOCUS22015</name>
</gene>
<dbReference type="InterPro" id="IPR006047">
    <property type="entry name" value="GH13_cat_dom"/>
</dbReference>
<dbReference type="InterPro" id="IPR017853">
    <property type="entry name" value="GH"/>
</dbReference>
<dbReference type="EMBL" id="CAJOBC010007411">
    <property type="protein sequence ID" value="CAF3931431.1"/>
    <property type="molecule type" value="Genomic_DNA"/>
</dbReference>
<evidence type="ECO:0000259" key="1">
    <source>
        <dbReference type="Pfam" id="PF00128"/>
    </source>
</evidence>
<reference evidence="2" key="1">
    <citation type="submission" date="2021-02" db="EMBL/GenBank/DDBJ databases">
        <authorList>
            <person name="Nowell W R."/>
        </authorList>
    </citation>
    <scope>NUCLEOTIDE SEQUENCE</scope>
</reference>
<dbReference type="Gene3D" id="3.20.20.80">
    <property type="entry name" value="Glycosidases"/>
    <property type="match status" value="1"/>
</dbReference>
<comment type="caution">
    <text evidence="2">The sequence shown here is derived from an EMBL/GenBank/DDBJ whole genome shotgun (WGS) entry which is preliminary data.</text>
</comment>
<evidence type="ECO:0000313" key="4">
    <source>
        <dbReference type="Proteomes" id="UP000663829"/>
    </source>
</evidence>
<evidence type="ECO:0000313" key="3">
    <source>
        <dbReference type="EMBL" id="CAF3931431.1"/>
    </source>
</evidence>
<name>A0A814U1Y8_9BILA</name>